<keyword evidence="1" id="KW-0732">Signal</keyword>
<evidence type="ECO:0000313" key="3">
    <source>
        <dbReference type="Proteomes" id="UP001139409"/>
    </source>
</evidence>
<feature type="signal peptide" evidence="1">
    <location>
        <begin position="1"/>
        <end position="27"/>
    </location>
</feature>
<reference evidence="2" key="1">
    <citation type="submission" date="2021-09" db="EMBL/GenBank/DDBJ databases">
        <title>Fulvivirga sp. isolated from coastal sediment.</title>
        <authorList>
            <person name="Yu H."/>
        </authorList>
    </citation>
    <scope>NUCLEOTIDE SEQUENCE</scope>
    <source>
        <strain evidence="2">1062</strain>
    </source>
</reference>
<dbReference type="PROSITE" id="PS51257">
    <property type="entry name" value="PROKAR_LIPOPROTEIN"/>
    <property type="match status" value="1"/>
</dbReference>
<gene>
    <name evidence="2" type="ORF">LDX50_27845</name>
</gene>
<name>A0A9X1HYD9_9BACT</name>
<comment type="caution">
    <text evidence="2">The sequence shown here is derived from an EMBL/GenBank/DDBJ whole genome shotgun (WGS) entry which is preliminary data.</text>
</comment>
<sequence>MKGMNRREALKRTALVMGTALSASTIAGIMQGCKAEPELTWVPVFFNEDQAQLVSAMAGTIIPKTGTPGAVEAGVPKFIEDMVKDVYGQEEQASFIESLSAFDSACKESTGNAFNELDSGEQESLLKEYNTRMQAAISDRSQEPSMDVQFFYRMKELTVTGFFTSQPGATEVLQYKAIPVEYHGCISLEEAGGKTWAT</sequence>
<evidence type="ECO:0000313" key="2">
    <source>
        <dbReference type="EMBL" id="MCA6078719.1"/>
    </source>
</evidence>
<feature type="chain" id="PRO_5040929123" evidence="1">
    <location>
        <begin position="28"/>
        <end position="198"/>
    </location>
</feature>
<dbReference type="RefSeq" id="WP_225699581.1">
    <property type="nucleotide sequence ID" value="NZ_JAIXNE010000007.1"/>
</dbReference>
<proteinExistence type="predicted"/>
<dbReference type="EMBL" id="JAIXNE010000007">
    <property type="protein sequence ID" value="MCA6078719.1"/>
    <property type="molecule type" value="Genomic_DNA"/>
</dbReference>
<dbReference type="Pfam" id="PF13618">
    <property type="entry name" value="Gluconate_2-dh3"/>
    <property type="match status" value="1"/>
</dbReference>
<organism evidence="2 3">
    <name type="scientific">Fulvivirga sedimenti</name>
    <dbReference type="NCBI Taxonomy" id="2879465"/>
    <lineage>
        <taxon>Bacteria</taxon>
        <taxon>Pseudomonadati</taxon>
        <taxon>Bacteroidota</taxon>
        <taxon>Cytophagia</taxon>
        <taxon>Cytophagales</taxon>
        <taxon>Fulvivirgaceae</taxon>
        <taxon>Fulvivirga</taxon>
    </lineage>
</organism>
<dbReference type="InterPro" id="IPR027056">
    <property type="entry name" value="Gluconate_2DH_su3"/>
</dbReference>
<dbReference type="AlphaFoldDB" id="A0A9X1HYD9"/>
<dbReference type="Proteomes" id="UP001139409">
    <property type="component" value="Unassembled WGS sequence"/>
</dbReference>
<keyword evidence="3" id="KW-1185">Reference proteome</keyword>
<accession>A0A9X1HYD9</accession>
<evidence type="ECO:0000256" key="1">
    <source>
        <dbReference type="SAM" id="SignalP"/>
    </source>
</evidence>
<protein>
    <submittedName>
        <fullName evidence="2">Gluconate 2-dehydrogenase subunit 3 family protein</fullName>
    </submittedName>
</protein>